<dbReference type="RefSeq" id="WP_323252144.1">
    <property type="nucleotide sequence ID" value="NZ_JAYFUL010000042.1"/>
</dbReference>
<comment type="caution">
    <text evidence="3">The sequence shown here is derived from an EMBL/GenBank/DDBJ whole genome shotgun (WGS) entry which is preliminary data.</text>
</comment>
<feature type="transmembrane region" description="Helical" evidence="1">
    <location>
        <begin position="209"/>
        <end position="228"/>
    </location>
</feature>
<evidence type="ECO:0000313" key="4">
    <source>
        <dbReference type="Proteomes" id="UP001304671"/>
    </source>
</evidence>
<dbReference type="InterPro" id="IPR007349">
    <property type="entry name" value="DUF418"/>
</dbReference>
<dbReference type="PANTHER" id="PTHR30590:SF2">
    <property type="entry name" value="INNER MEMBRANE PROTEIN"/>
    <property type="match status" value="1"/>
</dbReference>
<feature type="transmembrane region" description="Helical" evidence="1">
    <location>
        <begin position="286"/>
        <end position="306"/>
    </location>
</feature>
<organism evidence="3 4">
    <name type="scientific">Arcicella aquatica</name>
    <dbReference type="NCBI Taxonomy" id="217141"/>
    <lineage>
        <taxon>Bacteria</taxon>
        <taxon>Pseudomonadati</taxon>
        <taxon>Bacteroidota</taxon>
        <taxon>Cytophagia</taxon>
        <taxon>Cytophagales</taxon>
        <taxon>Flectobacillaceae</taxon>
        <taxon>Arcicella</taxon>
    </lineage>
</organism>
<feature type="transmembrane region" description="Helical" evidence="1">
    <location>
        <begin position="354"/>
        <end position="375"/>
    </location>
</feature>
<feature type="transmembrane region" description="Helical" evidence="1">
    <location>
        <begin position="326"/>
        <end position="348"/>
    </location>
</feature>
<evidence type="ECO:0000256" key="1">
    <source>
        <dbReference type="SAM" id="Phobius"/>
    </source>
</evidence>
<feature type="transmembrane region" description="Helical" evidence="1">
    <location>
        <begin position="112"/>
        <end position="128"/>
    </location>
</feature>
<name>A0ABU5QSE9_9BACT</name>
<feature type="transmembrane region" description="Helical" evidence="1">
    <location>
        <begin position="88"/>
        <end position="106"/>
    </location>
</feature>
<dbReference type="EMBL" id="JAYFUL010000042">
    <property type="protein sequence ID" value="MEA5260018.1"/>
    <property type="molecule type" value="Genomic_DNA"/>
</dbReference>
<keyword evidence="1" id="KW-0812">Transmembrane</keyword>
<feature type="domain" description="DUF418" evidence="2">
    <location>
        <begin position="230"/>
        <end position="394"/>
    </location>
</feature>
<keyword evidence="4" id="KW-1185">Reference proteome</keyword>
<feature type="transmembrane region" description="Helical" evidence="1">
    <location>
        <begin position="248"/>
        <end position="266"/>
    </location>
</feature>
<keyword evidence="1" id="KW-1133">Transmembrane helix</keyword>
<protein>
    <submittedName>
        <fullName evidence="3">DUF418 domain-containing protein</fullName>
    </submittedName>
</protein>
<dbReference type="PANTHER" id="PTHR30590">
    <property type="entry name" value="INNER MEMBRANE PROTEIN"/>
    <property type="match status" value="1"/>
</dbReference>
<feature type="transmembrane region" description="Helical" evidence="1">
    <location>
        <begin position="135"/>
        <end position="157"/>
    </location>
</feature>
<feature type="transmembrane region" description="Helical" evidence="1">
    <location>
        <begin position="50"/>
        <end position="76"/>
    </location>
</feature>
<evidence type="ECO:0000313" key="3">
    <source>
        <dbReference type="EMBL" id="MEA5260018.1"/>
    </source>
</evidence>
<keyword evidence="1" id="KW-0472">Membrane</keyword>
<proteinExistence type="predicted"/>
<dbReference type="Proteomes" id="UP001304671">
    <property type="component" value="Unassembled WGS sequence"/>
</dbReference>
<sequence>MKQRILLIDALRGFALLGIILTHISGWFYGGTLSTEVLEKYQSDFASNMVFYFDTFFVARKFYAIFSFLFGVGFALQFVHKKDSDVYFIPRFMWRLVILLCIGFVHHIHWKGDILAIYAILGFFMMLFRNASDKVLWIVILFFILNVPVLLREIVIFNRTPVNSMVALKQKVKSHNSDHLTQSYNTLKTGTYTEVIIQNFKSLKLTAYYQLYSGRIFITFGFFLLGLWVGKKKVFEHLKENKSLIRNIMWVSITINLFLLSIIAIVNAPEVVHKMPSWFVIVEKFMFSYQALSMTIFYITACSLWLEKTYMDIVLVNLSAIGKTSLTNYLLQSTFGILLFYGIGFGLAGECSPAWCYVIGIGIFLIQIICSRLWLSRFKYGPAEWLWRSGTYFKWQ</sequence>
<dbReference type="InterPro" id="IPR052529">
    <property type="entry name" value="Bact_Transport_Assoc"/>
</dbReference>
<gene>
    <name evidence="3" type="ORF">VB264_19630</name>
</gene>
<evidence type="ECO:0000259" key="2">
    <source>
        <dbReference type="Pfam" id="PF04235"/>
    </source>
</evidence>
<feature type="transmembrane region" description="Helical" evidence="1">
    <location>
        <begin position="12"/>
        <end position="30"/>
    </location>
</feature>
<accession>A0ABU5QSE9</accession>
<reference evidence="3 4" key="1">
    <citation type="submission" date="2023-12" db="EMBL/GenBank/DDBJ databases">
        <title>Novel species of the genus Arcicella isolated from rivers.</title>
        <authorList>
            <person name="Lu H."/>
        </authorList>
    </citation>
    <scope>NUCLEOTIDE SEQUENCE [LARGE SCALE GENOMIC DNA]</scope>
    <source>
        <strain evidence="3 4">LMG 21963</strain>
    </source>
</reference>
<dbReference type="Pfam" id="PF04235">
    <property type="entry name" value="DUF418"/>
    <property type="match status" value="1"/>
</dbReference>